<dbReference type="InterPro" id="IPR036390">
    <property type="entry name" value="WH_DNA-bd_sf"/>
</dbReference>
<evidence type="ECO:0000259" key="5">
    <source>
        <dbReference type="Pfam" id="PF12802"/>
    </source>
</evidence>
<name>A0A939PAW9_9ACTN</name>
<dbReference type="Gene3D" id="1.10.10.10">
    <property type="entry name" value="Winged helix-like DNA-binding domain superfamily/Winged helix DNA-binding domain"/>
    <property type="match status" value="1"/>
</dbReference>
<gene>
    <name evidence="6" type="ORF">J4573_20010</name>
</gene>
<reference evidence="6" key="1">
    <citation type="submission" date="2021-03" db="EMBL/GenBank/DDBJ databases">
        <authorList>
            <person name="Kanchanasin P."/>
            <person name="Saeng-In P."/>
            <person name="Phongsopitanun W."/>
            <person name="Yuki M."/>
            <person name="Kudo T."/>
            <person name="Ohkuma M."/>
            <person name="Tanasupawat S."/>
        </authorList>
    </citation>
    <scope>NUCLEOTIDE SEQUENCE</scope>
    <source>
        <strain evidence="6">GKU 128</strain>
    </source>
</reference>
<protein>
    <submittedName>
        <fullName evidence="6">MarR family transcriptional regulator</fullName>
    </submittedName>
</protein>
<dbReference type="InterPro" id="IPR036388">
    <property type="entry name" value="WH-like_DNA-bd_sf"/>
</dbReference>
<keyword evidence="2" id="KW-0238">DNA-binding</keyword>
<keyword evidence="1" id="KW-0805">Transcription regulation</keyword>
<evidence type="ECO:0000313" key="7">
    <source>
        <dbReference type="Proteomes" id="UP000669179"/>
    </source>
</evidence>
<evidence type="ECO:0000256" key="2">
    <source>
        <dbReference type="ARBA" id="ARBA00023125"/>
    </source>
</evidence>
<dbReference type="InterPro" id="IPR052362">
    <property type="entry name" value="HTH-GbsR_regulator"/>
</dbReference>
<dbReference type="PANTHER" id="PTHR38465">
    <property type="entry name" value="HTH-TYPE TRANSCRIPTIONAL REGULATOR MJ1563-RELATED"/>
    <property type="match status" value="1"/>
</dbReference>
<keyword evidence="7" id="KW-1185">Reference proteome</keyword>
<dbReference type="EMBL" id="JAGEOJ010000008">
    <property type="protein sequence ID" value="MBO2449397.1"/>
    <property type="molecule type" value="Genomic_DNA"/>
</dbReference>
<dbReference type="GO" id="GO:0003700">
    <property type="term" value="F:DNA-binding transcription factor activity"/>
    <property type="evidence" value="ECO:0007669"/>
    <property type="project" value="InterPro"/>
</dbReference>
<accession>A0A939PAW9</accession>
<dbReference type="Pfam" id="PF12802">
    <property type="entry name" value="MarR_2"/>
    <property type="match status" value="1"/>
</dbReference>
<evidence type="ECO:0000313" key="6">
    <source>
        <dbReference type="EMBL" id="MBO2449397.1"/>
    </source>
</evidence>
<dbReference type="AlphaFoldDB" id="A0A939PAW9"/>
<sequence>MTDLAPPVRDEAVSRFVERFASLLTDAGMPRMAARVMMALMVTESGALTAAELAERLQVSPAAVSGAVRYLTRVHLAVREREPGSRRDVFRVRDDEWQDAITNRGQMLKLWEQGMNEGIVAVGGDGQAAQRLAVAMEYYAYLRKELADMRERWQDHLAGVRDGKIDPLSDGPHAQILREGPAER</sequence>
<dbReference type="GO" id="GO:0003677">
    <property type="term" value="F:DNA binding"/>
    <property type="evidence" value="ECO:0007669"/>
    <property type="project" value="UniProtKB-KW"/>
</dbReference>
<keyword evidence="3" id="KW-0804">Transcription</keyword>
<evidence type="ECO:0000256" key="1">
    <source>
        <dbReference type="ARBA" id="ARBA00023015"/>
    </source>
</evidence>
<proteinExistence type="predicted"/>
<evidence type="ECO:0000256" key="4">
    <source>
        <dbReference type="SAM" id="MobiDB-lite"/>
    </source>
</evidence>
<feature type="domain" description="HTH marR-type" evidence="5">
    <location>
        <begin position="28"/>
        <end position="87"/>
    </location>
</feature>
<dbReference type="PANTHER" id="PTHR38465:SF2">
    <property type="entry name" value="HTH-TYPE TRANSCRIPTIONAL REGULATOR MMPR5"/>
    <property type="match status" value="1"/>
</dbReference>
<evidence type="ECO:0000256" key="3">
    <source>
        <dbReference type="ARBA" id="ARBA00023163"/>
    </source>
</evidence>
<dbReference type="Proteomes" id="UP000669179">
    <property type="component" value="Unassembled WGS sequence"/>
</dbReference>
<dbReference type="SUPFAM" id="SSF46785">
    <property type="entry name" value="Winged helix' DNA-binding domain"/>
    <property type="match status" value="1"/>
</dbReference>
<comment type="caution">
    <text evidence="6">The sequence shown here is derived from an EMBL/GenBank/DDBJ whole genome shotgun (WGS) entry which is preliminary data.</text>
</comment>
<dbReference type="InterPro" id="IPR000835">
    <property type="entry name" value="HTH_MarR-typ"/>
</dbReference>
<organism evidence="6 7">
    <name type="scientific">Actinomadura barringtoniae</name>
    <dbReference type="NCBI Taxonomy" id="1427535"/>
    <lineage>
        <taxon>Bacteria</taxon>
        <taxon>Bacillati</taxon>
        <taxon>Actinomycetota</taxon>
        <taxon>Actinomycetes</taxon>
        <taxon>Streptosporangiales</taxon>
        <taxon>Thermomonosporaceae</taxon>
        <taxon>Actinomadura</taxon>
    </lineage>
</organism>
<dbReference type="RefSeq" id="WP_208257292.1">
    <property type="nucleotide sequence ID" value="NZ_JAGEOJ010000008.1"/>
</dbReference>
<feature type="region of interest" description="Disordered" evidence="4">
    <location>
        <begin position="161"/>
        <end position="184"/>
    </location>
</feature>